<organism>
    <name type="scientific">Serpula lacrymans var. lacrymans (strain S7.9)</name>
    <name type="common">Dry rot fungus</name>
    <dbReference type="NCBI Taxonomy" id="578457"/>
    <lineage>
        <taxon>Eukaryota</taxon>
        <taxon>Fungi</taxon>
        <taxon>Dikarya</taxon>
        <taxon>Basidiomycota</taxon>
        <taxon>Agaricomycotina</taxon>
        <taxon>Agaricomycetes</taxon>
        <taxon>Agaricomycetidae</taxon>
        <taxon>Boletales</taxon>
        <taxon>Coniophorineae</taxon>
        <taxon>Serpulaceae</taxon>
        <taxon>Serpula</taxon>
    </lineage>
</organism>
<feature type="non-terminal residue" evidence="2">
    <location>
        <position position="190"/>
    </location>
</feature>
<dbReference type="RefSeq" id="XP_007314733.1">
    <property type="nucleotide sequence ID" value="XM_007314671.1"/>
</dbReference>
<name>F8NL26_SERL9</name>
<accession>F8NL26</accession>
<dbReference type="Proteomes" id="UP000008064">
    <property type="component" value="Unassembled WGS sequence"/>
</dbReference>
<dbReference type="AlphaFoldDB" id="F8NL26"/>
<dbReference type="GeneID" id="18817827"/>
<feature type="compositionally biased region" description="Polar residues" evidence="1">
    <location>
        <begin position="19"/>
        <end position="30"/>
    </location>
</feature>
<dbReference type="KEGG" id="sla:SERLADRAFT_459054"/>
<dbReference type="EMBL" id="GL945430">
    <property type="protein sequence ID" value="EGO28534.1"/>
    <property type="molecule type" value="Genomic_DNA"/>
</dbReference>
<dbReference type="HOGENOM" id="CLU_1431280_0_0_1"/>
<protein>
    <submittedName>
        <fullName evidence="2">Uncharacterized protein</fullName>
    </submittedName>
</protein>
<proteinExistence type="predicted"/>
<evidence type="ECO:0000256" key="1">
    <source>
        <dbReference type="SAM" id="MobiDB-lite"/>
    </source>
</evidence>
<gene>
    <name evidence="2" type="ORF">SERLADRAFT_459054</name>
</gene>
<sequence>MGCCGESANADKEMANRPAANTTPFVNQQPGPHPNARLSEKQGSNFYSAVPSPPPPSFQLNNGGGFTQNGIQKQNWDAPPMVNQFNPNGFPLHTPPTTPPSPSYNGSIFRANVGPPSPPLLHPLAVHPPRHGHSTSPSLPSFTTVSHIQARNDINPPSDEGKMSVSIDFGTTFSGVAYASSRIAAGKVQQ</sequence>
<dbReference type="OrthoDB" id="2963168at2759"/>
<reference evidence="2" key="1">
    <citation type="submission" date="2011-04" db="EMBL/GenBank/DDBJ databases">
        <title>Evolution of plant cell wall degrading machinery underlies the functional diversity of forest fungi.</title>
        <authorList>
            <consortium name="US DOE Joint Genome Institute (JGI-PGF)"/>
            <person name="Eastwood D.C."/>
            <person name="Floudas D."/>
            <person name="Binder M."/>
            <person name="Majcherczyk A."/>
            <person name="Schneider P."/>
            <person name="Aerts A."/>
            <person name="Asiegbu F.O."/>
            <person name="Baker S.E."/>
            <person name="Barry K."/>
            <person name="Bendiksby M."/>
            <person name="Blumentritt M."/>
            <person name="Coutinho P.M."/>
            <person name="Cullen D."/>
            <person name="Cullen D."/>
            <person name="Gathman A."/>
            <person name="Goodell B."/>
            <person name="Henrissat B."/>
            <person name="Ihrmark K."/>
            <person name="Kauserud H."/>
            <person name="Kohler A."/>
            <person name="LaButti K."/>
            <person name="Lapidus A."/>
            <person name="Lavin J.L."/>
            <person name="Lee Y.-H."/>
            <person name="Lindquist E."/>
            <person name="Lilly W."/>
            <person name="Lucas S."/>
            <person name="Morin E."/>
            <person name="Murat C."/>
            <person name="Oguiza J.A."/>
            <person name="Park J."/>
            <person name="Pisabarro A.G."/>
            <person name="Riley R."/>
            <person name="Rosling A."/>
            <person name="Salamov A."/>
            <person name="Schmidt O."/>
            <person name="Schmutz J."/>
            <person name="Skrede I."/>
            <person name="Stenlid J."/>
            <person name="Wiebenga A."/>
            <person name="Xie X."/>
            <person name="Kues U."/>
            <person name="Hibbett D.S."/>
            <person name="Hoffmeister D."/>
            <person name="Hogberg N."/>
            <person name="Martin F."/>
            <person name="Grigoriev I.V."/>
            <person name="Watkinson S.C."/>
        </authorList>
    </citation>
    <scope>NUCLEOTIDE SEQUENCE</scope>
    <source>
        <strain evidence="2">S7.9</strain>
    </source>
</reference>
<evidence type="ECO:0000313" key="2">
    <source>
        <dbReference type="EMBL" id="EGO28534.1"/>
    </source>
</evidence>
<feature type="region of interest" description="Disordered" evidence="1">
    <location>
        <begin position="1"/>
        <end position="73"/>
    </location>
</feature>